<accession>A0A7W6PU27</accession>
<gene>
    <name evidence="2" type="ORF">GGQ72_004363</name>
</gene>
<dbReference type="Gene3D" id="3.90.580.10">
    <property type="entry name" value="Zinc finger, CHC2-type domain"/>
    <property type="match status" value="1"/>
</dbReference>
<dbReference type="RefSeq" id="WP_165130380.1">
    <property type="nucleotide sequence ID" value="NZ_CP049247.1"/>
</dbReference>
<evidence type="ECO:0000313" key="2">
    <source>
        <dbReference type="EMBL" id="MBB4145797.1"/>
    </source>
</evidence>
<dbReference type="Pfam" id="PF23639">
    <property type="entry name" value="DUF7146"/>
    <property type="match status" value="1"/>
</dbReference>
<proteinExistence type="predicted"/>
<dbReference type="GO" id="GO:0008270">
    <property type="term" value="F:zinc ion binding"/>
    <property type="evidence" value="ECO:0007669"/>
    <property type="project" value="InterPro"/>
</dbReference>
<dbReference type="Proteomes" id="UP000519897">
    <property type="component" value="Unassembled WGS sequence"/>
</dbReference>
<dbReference type="SUPFAM" id="SSF57783">
    <property type="entry name" value="Zinc beta-ribbon"/>
    <property type="match status" value="1"/>
</dbReference>
<name>A0A7W6PU27_9HYPH</name>
<dbReference type="InterPro" id="IPR055570">
    <property type="entry name" value="DUF7146"/>
</dbReference>
<dbReference type="EMBL" id="JACIEC010000012">
    <property type="protein sequence ID" value="MBB4145797.1"/>
    <property type="molecule type" value="Genomic_DNA"/>
</dbReference>
<keyword evidence="3" id="KW-1185">Reference proteome</keyword>
<comment type="caution">
    <text evidence="2">The sequence shown here is derived from an EMBL/GenBank/DDBJ whole genome shotgun (WGS) entry which is preliminary data.</text>
</comment>
<dbReference type="SMART" id="SM00778">
    <property type="entry name" value="Prim_Zn_Ribbon"/>
    <property type="match status" value="1"/>
</dbReference>
<protein>
    <recommendedName>
        <fullName evidence="1">DNA primase/helicase Gp4 N-terminal Bacteriophage T7-like domain-containing protein</fullName>
    </recommendedName>
</protein>
<feature type="domain" description="DNA primase/helicase Gp4 N-terminal Bacteriophage T7-like" evidence="1">
    <location>
        <begin position="35"/>
        <end position="71"/>
    </location>
</feature>
<evidence type="ECO:0000259" key="1">
    <source>
        <dbReference type="SMART" id="SM00778"/>
    </source>
</evidence>
<evidence type="ECO:0000313" key="3">
    <source>
        <dbReference type="Proteomes" id="UP000519897"/>
    </source>
</evidence>
<dbReference type="GO" id="GO:0003677">
    <property type="term" value="F:DNA binding"/>
    <property type="evidence" value="ECO:0007669"/>
    <property type="project" value="InterPro"/>
</dbReference>
<dbReference type="Pfam" id="PF08273">
    <property type="entry name" value="Zn_Ribbon_Prim"/>
    <property type="match status" value="1"/>
</dbReference>
<dbReference type="InterPro" id="IPR036977">
    <property type="entry name" value="DNA_primase_Znf_CHC2"/>
</dbReference>
<dbReference type="AlphaFoldDB" id="A0A7W6PU27"/>
<reference evidence="2 3" key="1">
    <citation type="submission" date="2020-08" db="EMBL/GenBank/DDBJ databases">
        <title>Genomic Encyclopedia of Type Strains, Phase IV (KMG-IV): sequencing the most valuable type-strain genomes for metagenomic binning, comparative biology and taxonomic classification.</title>
        <authorList>
            <person name="Goeker M."/>
        </authorList>
    </citation>
    <scope>NUCLEOTIDE SEQUENCE [LARGE SCALE GENOMIC DNA]</scope>
    <source>
        <strain evidence="2 3">DSM 29514</strain>
    </source>
</reference>
<dbReference type="GO" id="GO:0004386">
    <property type="term" value="F:helicase activity"/>
    <property type="evidence" value="ECO:0007669"/>
    <property type="project" value="InterPro"/>
</dbReference>
<dbReference type="InterPro" id="IPR013237">
    <property type="entry name" value="Phage_T7_Gp4_N"/>
</dbReference>
<sequence>MTDAVTEFVERARAIVFSDAVDSLKVPEPIKGKPEYEGPCPRCGGNDRFAVNRKKAVWICRGCSAGGRDGISLAAHILHLDLKSRAGFLEACSAVLEEPIPDEGERETDEERAARQARIAEARERAQANRRKDEEQTNAFRENEIRKARGFWLYAIDCTKPGNESARAVDLVRAYLKARTGFEVPLTLFTNIRVRASCGYYEGEDEFGRPMEIYSGPAMIAPIVDPDYKVIGCHLTWIDLRNVQGKSRPTLWGLTKDGKKAQKPALADAGRQRPPTPADIEAGFYARLPTKKMRGRKTGGFIPLIGEPEATRWLGGEGIENVVAIAGAEGFRPDTFYFSAGDLGNLSGPADPDSAFTHPTLKSQTSNGQWRRVRVAGPVPRKGLAAEDALQVPAHVRELLLAADGDSEPVWTASAMARAQARLEREDLEISILWPPEGQDFSGAISAAIAGE</sequence>
<dbReference type="GO" id="GO:0006260">
    <property type="term" value="P:DNA replication"/>
    <property type="evidence" value="ECO:0007669"/>
    <property type="project" value="InterPro"/>
</dbReference>
<organism evidence="2 3">
    <name type="scientific">Rhizobium rhizoryzae</name>
    <dbReference type="NCBI Taxonomy" id="451876"/>
    <lineage>
        <taxon>Bacteria</taxon>
        <taxon>Pseudomonadati</taxon>
        <taxon>Pseudomonadota</taxon>
        <taxon>Alphaproteobacteria</taxon>
        <taxon>Hyphomicrobiales</taxon>
        <taxon>Rhizobiaceae</taxon>
        <taxon>Rhizobium/Agrobacterium group</taxon>
        <taxon>Rhizobium</taxon>
    </lineage>
</organism>